<protein>
    <recommendedName>
        <fullName evidence="4">I-spanin</fullName>
    </recommendedName>
</protein>
<dbReference type="EMBL" id="FXTY01000002">
    <property type="protein sequence ID" value="SMP09670.1"/>
    <property type="molecule type" value="Genomic_DNA"/>
</dbReference>
<dbReference type="RefSeq" id="WP_283424773.1">
    <property type="nucleotide sequence ID" value="NZ_FXTY01000002.1"/>
</dbReference>
<organism evidence="2 3">
    <name type="scientific">Shimia sagamensis</name>
    <dbReference type="NCBI Taxonomy" id="1566352"/>
    <lineage>
        <taxon>Bacteria</taxon>
        <taxon>Pseudomonadati</taxon>
        <taxon>Pseudomonadota</taxon>
        <taxon>Alphaproteobacteria</taxon>
        <taxon>Rhodobacterales</taxon>
        <taxon>Roseobacteraceae</taxon>
    </lineage>
</organism>
<keyword evidence="1" id="KW-0175">Coiled coil</keyword>
<gene>
    <name evidence="2" type="ORF">SAMN06265373_1021</name>
</gene>
<sequence>MPSARFLLAVVALVLIASGGAGWVGYTKGIAKAEAAHNQELLDQIAKGQEADQKRRAAEQERARMAEELEAAAYAEPVVVERCLGPNRVQRLNALR</sequence>
<evidence type="ECO:0000313" key="2">
    <source>
        <dbReference type="EMBL" id="SMP09670.1"/>
    </source>
</evidence>
<feature type="coiled-coil region" evidence="1">
    <location>
        <begin position="48"/>
        <end position="75"/>
    </location>
</feature>
<comment type="caution">
    <text evidence="2">The sequence shown here is derived from an EMBL/GenBank/DDBJ whole genome shotgun (WGS) entry which is preliminary data.</text>
</comment>
<dbReference type="Proteomes" id="UP001157961">
    <property type="component" value="Unassembled WGS sequence"/>
</dbReference>
<accession>A0ABY1NH35</accession>
<reference evidence="2 3" key="1">
    <citation type="submission" date="2017-05" db="EMBL/GenBank/DDBJ databases">
        <authorList>
            <person name="Varghese N."/>
            <person name="Submissions S."/>
        </authorList>
    </citation>
    <scope>NUCLEOTIDE SEQUENCE [LARGE SCALE GENOMIC DNA]</scope>
    <source>
        <strain evidence="2 3">DSM 29734</strain>
    </source>
</reference>
<name>A0ABY1NH35_9RHOB</name>
<proteinExistence type="predicted"/>
<evidence type="ECO:0000256" key="1">
    <source>
        <dbReference type="SAM" id="Coils"/>
    </source>
</evidence>
<evidence type="ECO:0008006" key="4">
    <source>
        <dbReference type="Google" id="ProtNLM"/>
    </source>
</evidence>
<keyword evidence="3" id="KW-1185">Reference proteome</keyword>
<evidence type="ECO:0000313" key="3">
    <source>
        <dbReference type="Proteomes" id="UP001157961"/>
    </source>
</evidence>